<feature type="domain" description="Methyltransferase type 11" evidence="4">
    <location>
        <begin position="54"/>
        <end position="145"/>
    </location>
</feature>
<dbReference type="GO" id="GO:0032259">
    <property type="term" value="P:methylation"/>
    <property type="evidence" value="ECO:0007669"/>
    <property type="project" value="UniProtKB-KW"/>
</dbReference>
<evidence type="ECO:0000313" key="6">
    <source>
        <dbReference type="Proteomes" id="UP000053259"/>
    </source>
</evidence>
<dbReference type="PANTHER" id="PTHR44942">
    <property type="entry name" value="METHYLTRANSF_11 DOMAIN-CONTAINING PROTEIN"/>
    <property type="match status" value="1"/>
</dbReference>
<dbReference type="RefSeq" id="XP_016215175.1">
    <property type="nucleotide sequence ID" value="XM_016357086.1"/>
</dbReference>
<dbReference type="InterPro" id="IPR029063">
    <property type="entry name" value="SAM-dependent_MTases_sf"/>
</dbReference>
<sequence>MSSGAPESKDTIFARDEAFWNNYLKGRPKPPQSLFDRIYAYHEQHGGRFDIAHDVGAGNGPYSAQLRSRFKHVIVSDIVAENVQLAELRLGTDGYSYRTAKVEDADDIVERSVDLVFATNVLHFLDQPTAMQAIAKQLRSGGTFAGAGFGPALFNDAKVQDVWSRISQQGGRVLLRGINDIEQTIRVMKRTQDKYNNAPLDEQFFIPGAQRVHINMDKGGITGLLPPEHAEKFDEPMYTGPNDVETFVKEDGWSFDWTVEEFKEHFESFPHSKIDPEAFTELWAELNELLKTGSRLDGVFPAKLIIATRR</sequence>
<keyword evidence="6" id="KW-1185">Reference proteome</keyword>
<dbReference type="PANTHER" id="PTHR44942:SF4">
    <property type="entry name" value="METHYLTRANSFERASE TYPE 11 DOMAIN-CONTAINING PROTEIN"/>
    <property type="match status" value="1"/>
</dbReference>
<dbReference type="STRING" id="253628.A0A0D1XRJ0"/>
<gene>
    <name evidence="5" type="ORF">PV09_03831</name>
</gene>
<dbReference type="Gene3D" id="3.40.50.150">
    <property type="entry name" value="Vaccinia Virus protein VP39"/>
    <property type="match status" value="1"/>
</dbReference>
<evidence type="ECO:0000256" key="2">
    <source>
        <dbReference type="ARBA" id="ARBA00022603"/>
    </source>
</evidence>
<dbReference type="CDD" id="cd02440">
    <property type="entry name" value="AdoMet_MTases"/>
    <property type="match status" value="1"/>
</dbReference>
<dbReference type="OrthoDB" id="10027013at2759"/>
<keyword evidence="3" id="KW-0808">Transferase</keyword>
<keyword evidence="2" id="KW-0489">Methyltransferase</keyword>
<name>A0A0D1XRJ0_9PEZI</name>
<dbReference type="AlphaFoldDB" id="A0A0D1XRJ0"/>
<dbReference type="EMBL" id="KN847538">
    <property type="protein sequence ID" value="KIW05306.1"/>
    <property type="molecule type" value="Genomic_DNA"/>
</dbReference>
<organism evidence="5 6">
    <name type="scientific">Verruconis gallopava</name>
    <dbReference type="NCBI Taxonomy" id="253628"/>
    <lineage>
        <taxon>Eukaryota</taxon>
        <taxon>Fungi</taxon>
        <taxon>Dikarya</taxon>
        <taxon>Ascomycota</taxon>
        <taxon>Pezizomycotina</taxon>
        <taxon>Dothideomycetes</taxon>
        <taxon>Pleosporomycetidae</taxon>
        <taxon>Venturiales</taxon>
        <taxon>Sympoventuriaceae</taxon>
        <taxon>Verruconis</taxon>
    </lineage>
</organism>
<dbReference type="HOGENOM" id="CLU_049344_0_1_1"/>
<accession>A0A0D1XRJ0</accession>
<dbReference type="Pfam" id="PF08241">
    <property type="entry name" value="Methyltransf_11"/>
    <property type="match status" value="1"/>
</dbReference>
<evidence type="ECO:0000259" key="4">
    <source>
        <dbReference type="Pfam" id="PF08241"/>
    </source>
</evidence>
<dbReference type="GeneID" id="27311804"/>
<dbReference type="SUPFAM" id="SSF53335">
    <property type="entry name" value="S-adenosyl-L-methionine-dependent methyltransferases"/>
    <property type="match status" value="1"/>
</dbReference>
<dbReference type="InParanoid" id="A0A0D1XRJ0"/>
<comment type="similarity">
    <text evidence="1">Belongs to the methyltransferase superfamily.</text>
</comment>
<evidence type="ECO:0000313" key="5">
    <source>
        <dbReference type="EMBL" id="KIW05306.1"/>
    </source>
</evidence>
<proteinExistence type="inferred from homology"/>
<dbReference type="InterPro" id="IPR013216">
    <property type="entry name" value="Methyltransf_11"/>
</dbReference>
<dbReference type="GO" id="GO:0008757">
    <property type="term" value="F:S-adenosylmethionine-dependent methyltransferase activity"/>
    <property type="evidence" value="ECO:0007669"/>
    <property type="project" value="InterPro"/>
</dbReference>
<dbReference type="VEuPathDB" id="FungiDB:PV09_03831"/>
<reference evidence="5 6" key="1">
    <citation type="submission" date="2015-01" db="EMBL/GenBank/DDBJ databases">
        <title>The Genome Sequence of Ochroconis gallopava CBS43764.</title>
        <authorList>
            <consortium name="The Broad Institute Genomics Platform"/>
            <person name="Cuomo C."/>
            <person name="de Hoog S."/>
            <person name="Gorbushina A."/>
            <person name="Stielow B."/>
            <person name="Teixiera M."/>
            <person name="Abouelleil A."/>
            <person name="Chapman S.B."/>
            <person name="Priest M."/>
            <person name="Young S.K."/>
            <person name="Wortman J."/>
            <person name="Nusbaum C."/>
            <person name="Birren B."/>
        </authorList>
    </citation>
    <scope>NUCLEOTIDE SEQUENCE [LARGE SCALE GENOMIC DNA]</scope>
    <source>
        <strain evidence="5 6">CBS 43764</strain>
    </source>
</reference>
<evidence type="ECO:0000256" key="3">
    <source>
        <dbReference type="ARBA" id="ARBA00022679"/>
    </source>
</evidence>
<protein>
    <recommendedName>
        <fullName evidence="4">Methyltransferase type 11 domain-containing protein</fullName>
    </recommendedName>
</protein>
<dbReference type="Proteomes" id="UP000053259">
    <property type="component" value="Unassembled WGS sequence"/>
</dbReference>
<evidence type="ECO:0000256" key="1">
    <source>
        <dbReference type="ARBA" id="ARBA00008361"/>
    </source>
</evidence>
<dbReference type="InterPro" id="IPR051052">
    <property type="entry name" value="Diverse_substrate_MTase"/>
</dbReference>